<accession>A0ABY1JSC0</accession>
<gene>
    <name evidence="1" type="ORF">SAMN05421578_103318</name>
</gene>
<dbReference type="Proteomes" id="UP000186666">
    <property type="component" value="Unassembled WGS sequence"/>
</dbReference>
<reference evidence="1 2" key="1">
    <citation type="submission" date="2017-01" db="EMBL/GenBank/DDBJ databases">
        <authorList>
            <person name="Varghese N."/>
            <person name="Submissions S."/>
        </authorList>
    </citation>
    <scope>NUCLEOTIDE SEQUENCE [LARGE SCALE GENOMIC DNA]</scope>
    <source>
        <strain evidence="1 2">ATCC 23464</strain>
    </source>
</reference>
<proteinExistence type="predicted"/>
<dbReference type="RefSeq" id="WP_068582744.1">
    <property type="nucleotide sequence ID" value="NZ_FTNK01000003.1"/>
</dbReference>
<evidence type="ECO:0000313" key="1">
    <source>
        <dbReference type="EMBL" id="SIQ67755.1"/>
    </source>
</evidence>
<protein>
    <submittedName>
        <fullName evidence="1">Uncharacterized protein</fullName>
    </submittedName>
</protein>
<evidence type="ECO:0000313" key="2">
    <source>
        <dbReference type="Proteomes" id="UP000186666"/>
    </source>
</evidence>
<dbReference type="EMBL" id="FTNK01000003">
    <property type="protein sequence ID" value="SIQ67755.1"/>
    <property type="molecule type" value="Genomic_DNA"/>
</dbReference>
<comment type="caution">
    <text evidence="1">The sequence shown here is derived from an EMBL/GenBank/DDBJ whole genome shotgun (WGS) entry which is preliminary data.</text>
</comment>
<organism evidence="1 2">
    <name type="scientific">Paenibacillus macquariensis</name>
    <dbReference type="NCBI Taxonomy" id="948756"/>
    <lineage>
        <taxon>Bacteria</taxon>
        <taxon>Bacillati</taxon>
        <taxon>Bacillota</taxon>
        <taxon>Bacilli</taxon>
        <taxon>Bacillales</taxon>
        <taxon>Paenibacillaceae</taxon>
        <taxon>Paenibacillus</taxon>
    </lineage>
</organism>
<name>A0ABY1JSC0_9BACL</name>
<keyword evidence="2" id="KW-1185">Reference proteome</keyword>
<sequence length="94" mass="10178">MSTVSAVSTIDPRVVLMINRAIKPLINTGCKIERLQMNVCPHSEAAQHQTIDTAYGSLRVNPNGYVPAGLAYVIEDAGRVGGGFAWVSRRKPKI</sequence>